<feature type="transmembrane region" description="Helical" evidence="1">
    <location>
        <begin position="38"/>
        <end position="54"/>
    </location>
</feature>
<keyword evidence="1" id="KW-1133">Transmembrane helix</keyword>
<dbReference type="Proteomes" id="UP001500547">
    <property type="component" value="Unassembled WGS sequence"/>
</dbReference>
<organism evidence="2 3">
    <name type="scientific">Viridibacterium curvum</name>
    <dbReference type="NCBI Taxonomy" id="1101404"/>
    <lineage>
        <taxon>Bacteria</taxon>
        <taxon>Pseudomonadati</taxon>
        <taxon>Pseudomonadota</taxon>
        <taxon>Betaproteobacteria</taxon>
        <taxon>Rhodocyclales</taxon>
        <taxon>Rhodocyclaceae</taxon>
        <taxon>Viridibacterium</taxon>
    </lineage>
</organism>
<evidence type="ECO:0000256" key="1">
    <source>
        <dbReference type="SAM" id="Phobius"/>
    </source>
</evidence>
<keyword evidence="1" id="KW-0472">Membrane</keyword>
<comment type="caution">
    <text evidence="2">The sequence shown here is derived from an EMBL/GenBank/DDBJ whole genome shotgun (WGS) entry which is preliminary data.</text>
</comment>
<keyword evidence="3" id="KW-1185">Reference proteome</keyword>
<sequence>MPKSSSRLQASLLPAACFVAGLCGLFTLAGLGSGKLDITLLLPLVLAVLSLFLTRADQHFQGPGWILPAFGLFGLLEMPVFPLLALSGQSGLLLDGVLPGIVRMALVVLFCIVALLSRKSTKGASA</sequence>
<keyword evidence="1" id="KW-0812">Transmembrane</keyword>
<dbReference type="RefSeq" id="WP_345532407.1">
    <property type="nucleotide sequence ID" value="NZ_BAABLD010000008.1"/>
</dbReference>
<feature type="transmembrane region" description="Helical" evidence="1">
    <location>
        <begin position="66"/>
        <end position="85"/>
    </location>
</feature>
<evidence type="ECO:0000313" key="3">
    <source>
        <dbReference type="Proteomes" id="UP001500547"/>
    </source>
</evidence>
<feature type="transmembrane region" description="Helical" evidence="1">
    <location>
        <begin position="12"/>
        <end position="32"/>
    </location>
</feature>
<accession>A0ABP9QLI7</accession>
<name>A0ABP9QLI7_9RHOO</name>
<gene>
    <name evidence="2" type="ORF">GCM10025770_16340</name>
</gene>
<dbReference type="EMBL" id="BAABLD010000008">
    <property type="protein sequence ID" value="GAA5163702.1"/>
    <property type="molecule type" value="Genomic_DNA"/>
</dbReference>
<protein>
    <submittedName>
        <fullName evidence="2">Uncharacterized protein</fullName>
    </submittedName>
</protein>
<reference evidence="3" key="1">
    <citation type="journal article" date="2019" name="Int. J. Syst. Evol. Microbiol.">
        <title>The Global Catalogue of Microorganisms (GCM) 10K type strain sequencing project: providing services to taxonomists for standard genome sequencing and annotation.</title>
        <authorList>
            <consortium name="The Broad Institute Genomics Platform"/>
            <consortium name="The Broad Institute Genome Sequencing Center for Infectious Disease"/>
            <person name="Wu L."/>
            <person name="Ma J."/>
        </authorList>
    </citation>
    <scope>NUCLEOTIDE SEQUENCE [LARGE SCALE GENOMIC DNA]</scope>
    <source>
        <strain evidence="3">JCM 18715</strain>
    </source>
</reference>
<feature type="transmembrane region" description="Helical" evidence="1">
    <location>
        <begin position="97"/>
        <end position="116"/>
    </location>
</feature>
<proteinExistence type="predicted"/>
<evidence type="ECO:0000313" key="2">
    <source>
        <dbReference type="EMBL" id="GAA5163702.1"/>
    </source>
</evidence>